<dbReference type="SUPFAM" id="SSF81296">
    <property type="entry name" value="E set domains"/>
    <property type="match status" value="1"/>
</dbReference>
<dbReference type="InterPro" id="IPR013783">
    <property type="entry name" value="Ig-like_fold"/>
</dbReference>
<proteinExistence type="inferred from homology"/>
<dbReference type="InterPro" id="IPR017853">
    <property type="entry name" value="GH"/>
</dbReference>
<sequence length="607" mass="69467">MKIGSHYSAETNKCQFNVWAPLREKLAVHIVHPQEKFIELQKDEWGYWQGEAKDIDPETLYFYQLDRETDRPDPASNWQPQGVHSPSKVVDHQKFTWNDTSWQGIPLAEMIIYELHVGTFTPEGTFAAIIPRLPELKDLGINTIEIMPVAQFPGDRNWGYDGVYLYGVQHSYGGPDGLKQLVNACHQVGISVILDVVYNHFGPEGNYLWDYGPYFTDKYHTPWGNAVNFDDAYSNEVRNFFIENTLYWLDKYHIDGLRLDAVHAIYDMSAEPFLQQLAARVEEFSKNDGRKHYLIAESDLNDVRVLRSKEQGGFGHDAQWCDDFHHSLHSLLTGESSGYYSDFKSIESLKKSYKEGYVYTGEFSPHRQRNHGNSTVGFAGEKFVICIQNHDQIGNRLIGERLSALVDFEGLKLAAGAVLISPFVPMLYMGEEYGEEAPFMYFVSHGDPNLVEAVRKGRAEEFKSFNWSGEVPDPQGEKVFMDSKLNWEKSREGKYGVLRSFYKRLIELRKKIPVLAKLDISQIEVKSLADKNVLLLHRWGEKSSVLSLMNFEKHSVTFEPQLPTGNWQKLINSSDREWMGEGAALPKKLLSGQTVTINPLSFALYET</sequence>
<comment type="pathway">
    <text evidence="2 14">Glycan biosynthesis; trehalose biosynthesis.</text>
</comment>
<feature type="site" description="Transition state stabilizer" evidence="17">
    <location>
        <position position="391"/>
    </location>
</feature>
<evidence type="ECO:0000256" key="10">
    <source>
        <dbReference type="ARBA" id="ARBA00032057"/>
    </source>
</evidence>
<name>A0A3N6PK16_9CYAN</name>
<dbReference type="AlphaFoldDB" id="A0A3N6PK16"/>
<dbReference type="OrthoDB" id="9800174at2"/>
<evidence type="ECO:0000256" key="4">
    <source>
        <dbReference type="ARBA" id="ARBA00012268"/>
    </source>
</evidence>
<evidence type="ECO:0000256" key="14">
    <source>
        <dbReference type="PIRNR" id="PIRNR006337"/>
    </source>
</evidence>
<evidence type="ECO:0000256" key="6">
    <source>
        <dbReference type="ARBA" id="ARBA00022490"/>
    </source>
</evidence>
<evidence type="ECO:0000256" key="11">
    <source>
        <dbReference type="ARBA" id="ARBA00033284"/>
    </source>
</evidence>
<reference evidence="19 20" key="1">
    <citation type="journal article" date="2018" name="ACS Chem. Biol.">
        <title>Ketoreductase domain dysfunction expands chemodiversity: malyngamide biosynthesis in the cyanobacterium Okeania hirsuta.</title>
        <authorList>
            <person name="Moss N.A."/>
            <person name="Leao T."/>
            <person name="Rankin M."/>
            <person name="McCullough T.M."/>
            <person name="Qu P."/>
            <person name="Korobeynikov A."/>
            <person name="Smith J.L."/>
            <person name="Gerwick L."/>
            <person name="Gerwick W.H."/>
        </authorList>
    </citation>
    <scope>NUCLEOTIDE SEQUENCE [LARGE SCALE GENOMIC DNA]</scope>
    <source>
        <strain evidence="19 20">PAB10Feb10-1</strain>
    </source>
</reference>
<dbReference type="SMART" id="SM00642">
    <property type="entry name" value="Aamy"/>
    <property type="match status" value="1"/>
</dbReference>
<evidence type="ECO:0000256" key="16">
    <source>
        <dbReference type="PIRSR" id="PIRSR006337-2"/>
    </source>
</evidence>
<dbReference type="CDD" id="cd02853">
    <property type="entry name" value="E_set_MTHase_like_N"/>
    <property type="match status" value="1"/>
</dbReference>
<dbReference type="PANTHER" id="PTHR43651:SF11">
    <property type="entry name" value="MALTO-OLIGOSYLTREHALOSE TREHALOHYDROLASE"/>
    <property type="match status" value="1"/>
</dbReference>
<dbReference type="Pfam" id="PF00128">
    <property type="entry name" value="Alpha-amylase"/>
    <property type="match status" value="2"/>
</dbReference>
<organism evidence="19 20">
    <name type="scientific">Okeania hirsuta</name>
    <dbReference type="NCBI Taxonomy" id="1458930"/>
    <lineage>
        <taxon>Bacteria</taxon>
        <taxon>Bacillati</taxon>
        <taxon>Cyanobacteriota</taxon>
        <taxon>Cyanophyceae</taxon>
        <taxon>Oscillatoriophycideae</taxon>
        <taxon>Oscillatoriales</taxon>
        <taxon>Microcoleaceae</taxon>
        <taxon>Okeania</taxon>
    </lineage>
</organism>
<dbReference type="InterPro" id="IPR006047">
    <property type="entry name" value="GH13_cat_dom"/>
</dbReference>
<evidence type="ECO:0000256" key="13">
    <source>
        <dbReference type="NCBIfam" id="TIGR02402"/>
    </source>
</evidence>
<feature type="binding site" evidence="16">
    <location>
        <begin position="322"/>
        <end position="326"/>
    </location>
    <ligand>
        <name>substrate</name>
    </ligand>
</feature>
<dbReference type="NCBIfam" id="TIGR02402">
    <property type="entry name" value="trehalose_TreZ"/>
    <property type="match status" value="1"/>
</dbReference>
<keyword evidence="6" id="KW-0963">Cytoplasm</keyword>
<evidence type="ECO:0000256" key="7">
    <source>
        <dbReference type="ARBA" id="ARBA00022801"/>
    </source>
</evidence>
<evidence type="ECO:0000256" key="12">
    <source>
        <dbReference type="ARBA" id="ARBA00034013"/>
    </source>
</evidence>
<dbReference type="GO" id="GO:0033942">
    <property type="term" value="F:4-alpha-D-(1-&gt;4)-alpha-D-glucanotrehalose trehalohydrolase activity"/>
    <property type="evidence" value="ECO:0007669"/>
    <property type="project" value="UniProtKB-EC"/>
</dbReference>
<evidence type="ECO:0000256" key="5">
    <source>
        <dbReference type="ARBA" id="ARBA00015938"/>
    </source>
</evidence>
<keyword evidence="9 14" id="KW-0326">Glycosidase</keyword>
<evidence type="ECO:0000256" key="1">
    <source>
        <dbReference type="ARBA" id="ARBA00004496"/>
    </source>
</evidence>
<dbReference type="InterPro" id="IPR044901">
    <property type="entry name" value="Trehalose_TreZ_E-set_sf"/>
</dbReference>
<dbReference type="InterPro" id="IPR012768">
    <property type="entry name" value="Trehalose_TreZ"/>
</dbReference>
<comment type="subcellular location">
    <subcellularLocation>
        <location evidence="1 15">Cytoplasm</location>
    </subcellularLocation>
</comment>
<evidence type="ECO:0000256" key="9">
    <source>
        <dbReference type="ARBA" id="ARBA00023295"/>
    </source>
</evidence>
<dbReference type="PIRSF" id="PIRSF006337">
    <property type="entry name" value="Trehalose_TreZ"/>
    <property type="match status" value="1"/>
</dbReference>
<evidence type="ECO:0000256" key="3">
    <source>
        <dbReference type="ARBA" id="ARBA00008061"/>
    </source>
</evidence>
<keyword evidence="7 14" id="KW-0378">Hydrolase</keyword>
<evidence type="ECO:0000256" key="2">
    <source>
        <dbReference type="ARBA" id="ARBA00005199"/>
    </source>
</evidence>
<dbReference type="Proteomes" id="UP000269154">
    <property type="component" value="Unassembled WGS sequence"/>
</dbReference>
<dbReference type="GO" id="GO:0005737">
    <property type="term" value="C:cytoplasm"/>
    <property type="evidence" value="ECO:0007669"/>
    <property type="project" value="UniProtKB-SubCell"/>
</dbReference>
<dbReference type="PANTHER" id="PTHR43651">
    <property type="entry name" value="1,4-ALPHA-GLUCAN-BRANCHING ENZYME"/>
    <property type="match status" value="1"/>
</dbReference>
<evidence type="ECO:0000256" key="17">
    <source>
        <dbReference type="PIRSR" id="PIRSR006337-3"/>
    </source>
</evidence>
<dbReference type="EMBL" id="RCBY01000009">
    <property type="protein sequence ID" value="RQH55318.1"/>
    <property type="molecule type" value="Genomic_DNA"/>
</dbReference>
<dbReference type="CDD" id="cd11325">
    <property type="entry name" value="AmyAc_GTHase"/>
    <property type="match status" value="1"/>
</dbReference>
<gene>
    <name evidence="19" type="primary">treZ</name>
    <name evidence="19" type="ORF">D5R40_03075</name>
</gene>
<dbReference type="RefSeq" id="WP_124143078.1">
    <property type="nucleotide sequence ID" value="NZ_CAWOKI010000323.1"/>
</dbReference>
<dbReference type="Gene3D" id="2.60.40.10">
    <property type="entry name" value="Immunoglobulins"/>
    <property type="match status" value="1"/>
</dbReference>
<evidence type="ECO:0000313" key="20">
    <source>
        <dbReference type="Proteomes" id="UP000269154"/>
    </source>
</evidence>
<keyword evidence="20" id="KW-1185">Reference proteome</keyword>
<evidence type="ECO:0000259" key="18">
    <source>
        <dbReference type="SMART" id="SM00642"/>
    </source>
</evidence>
<keyword evidence="8" id="KW-0119">Carbohydrate metabolism</keyword>
<dbReference type="Gene3D" id="3.20.20.80">
    <property type="entry name" value="Glycosidases"/>
    <property type="match status" value="1"/>
</dbReference>
<accession>A0A3N6PK16</accession>
<evidence type="ECO:0000256" key="15">
    <source>
        <dbReference type="PIRSR" id="PIRSR006337-1"/>
    </source>
</evidence>
<protein>
    <recommendedName>
        <fullName evidence="5 13">Malto-oligosyltrehalose trehalohydrolase</fullName>
        <shortName evidence="14">MTHase</shortName>
        <ecNumber evidence="4 13">3.2.1.141</ecNumber>
    </recommendedName>
    <alternativeName>
        <fullName evidence="11 14">4-alpha-D-((1-&gt;4)-alpha-D-glucano)trehalose trehalohydrolase</fullName>
    </alternativeName>
    <alternativeName>
        <fullName evidence="10 14">Maltooligosyl trehalose trehalohydrolase</fullName>
    </alternativeName>
</protein>
<dbReference type="EC" id="3.2.1.141" evidence="4 13"/>
<dbReference type="UniPathway" id="UPA00299"/>
<feature type="active site" description="Proton donor" evidence="15">
    <location>
        <position position="297"/>
    </location>
</feature>
<comment type="catalytic activity">
    <reaction evidence="12 14">
        <text>hydrolysis of (1-&gt;4)-alpha-D-glucosidic linkage in 4-alpha-D-[(1-&gt;4)-alpha-D-glucanosyl]n trehalose to yield trehalose and (1-&gt;4)-alpha-D-glucan.</text>
        <dbReference type="EC" id="3.2.1.141"/>
    </reaction>
</comment>
<feature type="binding site" evidence="16">
    <location>
        <begin position="258"/>
        <end position="263"/>
    </location>
    <ligand>
        <name>substrate</name>
    </ligand>
</feature>
<feature type="active site" description="Nucleophile" evidence="15">
    <location>
        <position position="260"/>
    </location>
</feature>
<comment type="similarity">
    <text evidence="3 14">Belongs to the glycosyl hydrolase 13 family.</text>
</comment>
<evidence type="ECO:0000313" key="19">
    <source>
        <dbReference type="EMBL" id="RQH55318.1"/>
    </source>
</evidence>
<feature type="binding site" evidence="16">
    <location>
        <begin position="390"/>
        <end position="395"/>
    </location>
    <ligand>
        <name>substrate</name>
    </ligand>
</feature>
<feature type="domain" description="Glycosyl hydrolase family 13 catalytic" evidence="18">
    <location>
        <begin position="114"/>
        <end position="458"/>
    </location>
</feature>
<dbReference type="InterPro" id="IPR014756">
    <property type="entry name" value="Ig_E-set"/>
</dbReference>
<dbReference type="SUPFAM" id="SSF51445">
    <property type="entry name" value="(Trans)glycosidases"/>
    <property type="match status" value="1"/>
</dbReference>
<evidence type="ECO:0000256" key="8">
    <source>
        <dbReference type="ARBA" id="ARBA00023277"/>
    </source>
</evidence>
<comment type="caution">
    <text evidence="19">The sequence shown here is derived from an EMBL/GenBank/DDBJ whole genome shotgun (WGS) entry which is preliminary data.</text>
</comment>
<dbReference type="GO" id="GO:0005992">
    <property type="term" value="P:trehalose biosynthetic process"/>
    <property type="evidence" value="ECO:0007669"/>
    <property type="project" value="UniProtKB-UniRule"/>
</dbReference>
<dbReference type="Gene3D" id="1.10.10.760">
    <property type="entry name" value="E-set domains of sugar-utilizing enzymes"/>
    <property type="match status" value="1"/>
</dbReference>